<proteinExistence type="predicted"/>
<evidence type="ECO:0000313" key="4">
    <source>
        <dbReference type="Proteomes" id="UP000076532"/>
    </source>
</evidence>
<dbReference type="InterPro" id="IPR041698">
    <property type="entry name" value="Methyltransf_25"/>
</dbReference>
<evidence type="ECO:0000313" key="3">
    <source>
        <dbReference type="EMBL" id="KZP25334.1"/>
    </source>
</evidence>
<name>A0A166NSL0_9AGAM</name>
<sequence>MPSRLRRPRTGGSISSTYSRSSAFIPEDEAEASTSRRPSTGNSSLRAKRSISNFLQGGGPDDASVASLRVSRRKRVSLIPESGVEPDDPIDGFQPRNYFLTKEGMKHHPYPGEAPYMQSYDKMLLENDRYTNELLRRVNTNGSPTFHDYGSNPPTTVLDLGCGQGLWAAEAAAEWRQYGTRVTGFDLVDLASNTWESDDGPLDNVTWRQGNYLKYPLPFAENTFQLVRMANLSLTIPQDCWSFVISEVQRVLTPGGRLELIDDQLMFPYAQTSTPILPPPPPSPHRSLSSMSSISTFQAASPSVSISSDSTFQQPRRGRARASSIPAEYSVVSHAELISDSETSTLRGYHQDVQLGHQRASSDLTSNSYTLSPCAKPANRTRPRASSIPSEYSRASYAESAAGSETSTIHGGYQDSAFEHKAELSDSDTAEGGRSSLDTPSLVDDDASVRSSSSSTSPGWRERAENAKGLEIIFENMLSQHYNIDTNPIDIIDVTLTHIFGQDNTNRLKNMNLALAPPTLPQHFLTPSRGATSPKPAEPVHRNTVQSLYLDGASPGDVATPISPNANTDVISSKAAELLGLSAGDQIDRGAKSPSRLNMMWKGKKSPKSPGGQKSRPSSSETIASDVLESDGGKSPRPLSPESNHRDSWDSMSSMSSGSSSGSSMLSLIHPPKPKPTSQGLSINAKAANRLGITITPTDDKQSTGLVLWPTMFIPMDAAEVEMHACKHMHVLLGCRAALMDYVETIRDEHDRPCMSREELDDLIWDYECFRRKRFRWSEEIPALDSPIPKNARTQSPTTARPSSGSAIEKSLSVPSGERRRRSASAALGSATPPTPSSQREGLTFVRTIRVYEALKVDKSPSKSVDA</sequence>
<dbReference type="PANTHER" id="PTHR43591">
    <property type="entry name" value="METHYLTRANSFERASE"/>
    <property type="match status" value="1"/>
</dbReference>
<evidence type="ECO:0000256" key="1">
    <source>
        <dbReference type="SAM" id="MobiDB-lite"/>
    </source>
</evidence>
<dbReference type="Proteomes" id="UP000076532">
    <property type="component" value="Unassembled WGS sequence"/>
</dbReference>
<feature type="compositionally biased region" description="Low complexity" evidence="1">
    <location>
        <begin position="608"/>
        <end position="620"/>
    </location>
</feature>
<feature type="region of interest" description="Disordered" evidence="1">
    <location>
        <begin position="786"/>
        <end position="843"/>
    </location>
</feature>
<feature type="compositionally biased region" description="Polar residues" evidence="1">
    <location>
        <begin position="32"/>
        <end position="55"/>
    </location>
</feature>
<reference evidence="3 4" key="1">
    <citation type="journal article" date="2016" name="Mol. Biol. Evol.">
        <title>Comparative Genomics of Early-Diverging Mushroom-Forming Fungi Provides Insights into the Origins of Lignocellulose Decay Capabilities.</title>
        <authorList>
            <person name="Nagy L.G."/>
            <person name="Riley R."/>
            <person name="Tritt A."/>
            <person name="Adam C."/>
            <person name="Daum C."/>
            <person name="Floudas D."/>
            <person name="Sun H."/>
            <person name="Yadav J.S."/>
            <person name="Pangilinan J."/>
            <person name="Larsson K.H."/>
            <person name="Matsuura K."/>
            <person name="Barry K."/>
            <person name="Labutti K."/>
            <person name="Kuo R."/>
            <person name="Ohm R.A."/>
            <person name="Bhattacharya S.S."/>
            <person name="Shirouzu T."/>
            <person name="Yoshinaga Y."/>
            <person name="Martin F.M."/>
            <person name="Grigoriev I.V."/>
            <person name="Hibbett D.S."/>
        </authorList>
    </citation>
    <scope>NUCLEOTIDE SEQUENCE [LARGE SCALE GENOMIC DNA]</scope>
    <source>
        <strain evidence="3 4">CBS 109695</strain>
    </source>
</reference>
<dbReference type="AlphaFoldDB" id="A0A166NSL0"/>
<organism evidence="3 4">
    <name type="scientific">Athelia psychrophila</name>
    <dbReference type="NCBI Taxonomy" id="1759441"/>
    <lineage>
        <taxon>Eukaryota</taxon>
        <taxon>Fungi</taxon>
        <taxon>Dikarya</taxon>
        <taxon>Basidiomycota</taxon>
        <taxon>Agaricomycotina</taxon>
        <taxon>Agaricomycetes</taxon>
        <taxon>Agaricomycetidae</taxon>
        <taxon>Atheliales</taxon>
        <taxon>Atheliaceae</taxon>
        <taxon>Athelia</taxon>
    </lineage>
</organism>
<feature type="compositionally biased region" description="Polar residues" evidence="1">
    <location>
        <begin position="792"/>
        <end position="806"/>
    </location>
</feature>
<feature type="region of interest" description="Disordered" evidence="1">
    <location>
        <begin position="1"/>
        <end position="66"/>
    </location>
</feature>
<dbReference type="EMBL" id="KV417521">
    <property type="protein sequence ID" value="KZP25334.1"/>
    <property type="molecule type" value="Genomic_DNA"/>
</dbReference>
<feature type="compositionally biased region" description="Polar residues" evidence="1">
    <location>
        <begin position="359"/>
        <end position="371"/>
    </location>
</feature>
<dbReference type="InterPro" id="IPR029063">
    <property type="entry name" value="SAM-dependent_MTases_sf"/>
</dbReference>
<keyword evidence="4" id="KW-1185">Reference proteome</keyword>
<feature type="region of interest" description="Disordered" evidence="1">
    <location>
        <begin position="421"/>
        <end position="462"/>
    </location>
</feature>
<feature type="region of interest" description="Disordered" evidence="1">
    <location>
        <begin position="305"/>
        <end position="325"/>
    </location>
</feature>
<feature type="domain" description="Methyltransferase" evidence="2">
    <location>
        <begin position="157"/>
        <end position="256"/>
    </location>
</feature>
<dbReference type="OrthoDB" id="2013972at2759"/>
<feature type="compositionally biased region" description="Low complexity" evidence="1">
    <location>
        <begin position="10"/>
        <end position="22"/>
    </location>
</feature>
<dbReference type="SUPFAM" id="SSF53335">
    <property type="entry name" value="S-adenosyl-L-methionine-dependent methyltransferases"/>
    <property type="match status" value="1"/>
</dbReference>
<evidence type="ECO:0000259" key="2">
    <source>
        <dbReference type="Pfam" id="PF13649"/>
    </source>
</evidence>
<dbReference type="Gene3D" id="3.40.50.150">
    <property type="entry name" value="Vaccinia Virus protein VP39"/>
    <property type="match status" value="1"/>
</dbReference>
<feature type="region of interest" description="Disordered" evidence="1">
    <location>
        <begin position="586"/>
        <end position="680"/>
    </location>
</feature>
<feature type="region of interest" description="Disordered" evidence="1">
    <location>
        <begin position="357"/>
        <end position="392"/>
    </location>
</feature>
<gene>
    <name evidence="3" type="ORF">FIBSPDRAFT_855860</name>
</gene>
<dbReference type="STRING" id="436010.A0A166NSL0"/>
<accession>A0A166NSL0</accession>
<dbReference type="CDD" id="cd02440">
    <property type="entry name" value="AdoMet_MTases"/>
    <property type="match status" value="1"/>
</dbReference>
<protein>
    <recommendedName>
        <fullName evidence="2">Methyltransferase domain-containing protein</fullName>
    </recommendedName>
</protein>
<feature type="compositionally biased region" description="Low complexity" evidence="1">
    <location>
        <begin position="651"/>
        <end position="668"/>
    </location>
</feature>
<feature type="region of interest" description="Disordered" evidence="1">
    <location>
        <begin position="272"/>
        <end position="292"/>
    </location>
</feature>
<dbReference type="Pfam" id="PF13649">
    <property type="entry name" value="Methyltransf_25"/>
    <property type="match status" value="1"/>
</dbReference>